<evidence type="ECO:0000256" key="1">
    <source>
        <dbReference type="SAM" id="SignalP"/>
    </source>
</evidence>
<evidence type="ECO:0008006" key="4">
    <source>
        <dbReference type="Google" id="ProtNLM"/>
    </source>
</evidence>
<dbReference type="EMBL" id="CP011859">
    <property type="protein sequence ID" value="AQY22149.1"/>
    <property type="molecule type" value="Genomic_DNA"/>
</dbReference>
<evidence type="ECO:0000313" key="3">
    <source>
        <dbReference type="Proteomes" id="UP000189883"/>
    </source>
</evidence>
<dbReference type="RefSeq" id="WP_079207378.1">
    <property type="nucleotide sequence ID" value="NZ_CP011859.1"/>
</dbReference>
<organism evidence="2 3">
    <name type="scientific">Riemerella anatipestifer</name>
    <name type="common">Moraxella anatipestifer</name>
    <dbReference type="NCBI Taxonomy" id="34085"/>
    <lineage>
        <taxon>Bacteria</taxon>
        <taxon>Pseudomonadati</taxon>
        <taxon>Bacteroidota</taxon>
        <taxon>Flavobacteriia</taxon>
        <taxon>Flavobacteriales</taxon>
        <taxon>Weeksellaceae</taxon>
        <taxon>Riemerella</taxon>
    </lineage>
</organism>
<name>A0A1S7DSQ0_RIEAN</name>
<evidence type="ECO:0000313" key="2">
    <source>
        <dbReference type="EMBL" id="AQY22149.1"/>
    </source>
</evidence>
<dbReference type="Pfam" id="PF09697">
    <property type="entry name" value="Porph_ging"/>
    <property type="match status" value="1"/>
</dbReference>
<accession>A0A1S7DSQ0</accession>
<feature type="signal peptide" evidence="1">
    <location>
        <begin position="1"/>
        <end position="18"/>
    </location>
</feature>
<dbReference type="NCBIfam" id="TIGR01200">
    <property type="entry name" value="GLPGLI"/>
    <property type="match status" value="1"/>
</dbReference>
<dbReference type="AlphaFoldDB" id="A0A1S7DSQ0"/>
<gene>
    <name evidence="2" type="ORF">AB406_1201</name>
</gene>
<sequence>MKKINLLVLLLLAGLFSAQEVNRFFYEMTFKPSKDSANKVEKELTVLDVWKDKSVYRDYMAVSQDSLMKAFMEQAKRTGNMFDQEKFGLKQGKFTYSIVKPYPIKEVAYEDFILEKKFVYKEPVKLDWKIESDKSTIENYSTQKATTSFGGRNWVAWFTTDIPFADGPYKFYGLPGLIVKIEDTQNHYQWVLKGNEKLSEEKATPYMDKMMKEFGAGNGIEVTREKFDKAYQAYKQDPFASIKTHFNNPAMKEYKLPDGSYFVDKIKEAEVKLKKFLNENNNPIELK</sequence>
<keyword evidence="1" id="KW-0732">Signal</keyword>
<feature type="chain" id="PRO_5013000991" description="GLPGLI family protein" evidence="1">
    <location>
        <begin position="19"/>
        <end position="287"/>
    </location>
</feature>
<protein>
    <recommendedName>
        <fullName evidence="4">GLPGLI family protein</fullName>
    </recommendedName>
</protein>
<reference evidence="2 3" key="1">
    <citation type="submission" date="2015-06" db="EMBL/GenBank/DDBJ databases">
        <title>R. anatipestifer strain HXb2 is the most virulent strain so far, and the genome sequence would help us uncover the pathogenesis.</title>
        <authorList>
            <person name="Hu Q."/>
            <person name="Qi J."/>
            <person name="Bo H."/>
            <person name="Liu G."/>
            <person name="Tao M."/>
            <person name="Ding Y."/>
            <person name="Xue Y."/>
        </authorList>
    </citation>
    <scope>NUCLEOTIDE SEQUENCE [LARGE SCALE GENOMIC DNA]</scope>
    <source>
        <strain evidence="2 3">HXb2</strain>
    </source>
</reference>
<dbReference type="InterPro" id="IPR005901">
    <property type="entry name" value="GLPGLI"/>
</dbReference>
<dbReference type="Proteomes" id="UP000189883">
    <property type="component" value="Chromosome"/>
</dbReference>
<proteinExistence type="predicted"/>